<evidence type="ECO:0000256" key="1">
    <source>
        <dbReference type="ARBA" id="ARBA00004162"/>
    </source>
</evidence>
<dbReference type="Proteomes" id="UP000320857">
    <property type="component" value="Unassembled WGS sequence"/>
</dbReference>
<evidence type="ECO:0000256" key="4">
    <source>
        <dbReference type="ARBA" id="ARBA00022692"/>
    </source>
</evidence>
<protein>
    <submittedName>
        <fullName evidence="13">Type VII secretion protein EccB</fullName>
    </submittedName>
</protein>
<evidence type="ECO:0000313" key="14">
    <source>
        <dbReference type="Proteomes" id="UP000320857"/>
    </source>
</evidence>
<gene>
    <name evidence="13" type="primary">eccB</name>
    <name evidence="13" type="ORF">FNX44_023720</name>
    <name evidence="12" type="ORF">H3147_25150</name>
</gene>
<keyword evidence="14" id="KW-1185">Reference proteome</keyword>
<name>A0A5P0YZ38_9ACTN</name>
<accession>A0A5P0YZ38</accession>
<organism evidence="13 14">
    <name type="scientific">Streptomyces alkaliterrae</name>
    <dbReference type="NCBI Taxonomy" id="2213162"/>
    <lineage>
        <taxon>Bacteria</taxon>
        <taxon>Bacillati</taxon>
        <taxon>Actinomycetota</taxon>
        <taxon>Actinomycetes</taxon>
        <taxon>Kitasatosporales</taxon>
        <taxon>Streptomycetaceae</taxon>
        <taxon>Streptomyces</taxon>
    </lineage>
</organism>
<dbReference type="OrthoDB" id="3847604at2"/>
<dbReference type="Proteomes" id="UP000517765">
    <property type="component" value="Unassembled WGS sequence"/>
</dbReference>
<dbReference type="PANTHER" id="PTHR40765">
    <property type="entry name" value="ESX-2 SECRETION SYSTEM ATPASE ECCB2"/>
    <property type="match status" value="1"/>
</dbReference>
<evidence type="ECO:0000313" key="15">
    <source>
        <dbReference type="Proteomes" id="UP000517765"/>
    </source>
</evidence>
<evidence type="ECO:0000256" key="8">
    <source>
        <dbReference type="ARBA" id="ARBA00022989"/>
    </source>
</evidence>
<evidence type="ECO:0000256" key="3">
    <source>
        <dbReference type="ARBA" id="ARBA00022475"/>
    </source>
</evidence>
<keyword evidence="8 11" id="KW-1133">Transmembrane helix</keyword>
<comment type="subcellular location">
    <subcellularLocation>
        <location evidence="1">Cell membrane</location>
        <topology evidence="1">Single-pass membrane protein</topology>
    </subcellularLocation>
</comment>
<evidence type="ECO:0000256" key="9">
    <source>
        <dbReference type="ARBA" id="ARBA00023136"/>
    </source>
</evidence>
<evidence type="ECO:0000256" key="7">
    <source>
        <dbReference type="ARBA" id="ARBA00022840"/>
    </source>
</evidence>
<comment type="caution">
    <text evidence="13">The sequence shown here is derived from an EMBL/GenBank/DDBJ whole genome shotgun (WGS) entry which is preliminary data.</text>
</comment>
<dbReference type="RefSeq" id="WP_143650884.1">
    <property type="nucleotide sequence ID" value="NZ_JABJXA010000250.1"/>
</dbReference>
<dbReference type="Gene3D" id="2.40.50.910">
    <property type="entry name" value="Type VII secretion system EccB, repeat 3 domain"/>
    <property type="match status" value="1"/>
</dbReference>
<dbReference type="EMBL" id="JABJXA010000250">
    <property type="protein sequence ID" value="MBB1262068.1"/>
    <property type="molecule type" value="Genomic_DNA"/>
</dbReference>
<keyword evidence="7" id="KW-0067">ATP-binding</keyword>
<proteinExistence type="inferred from homology"/>
<feature type="transmembrane region" description="Helical" evidence="11">
    <location>
        <begin position="41"/>
        <end position="61"/>
    </location>
</feature>
<dbReference type="GO" id="GO:0005576">
    <property type="term" value="C:extracellular region"/>
    <property type="evidence" value="ECO:0007669"/>
    <property type="project" value="TreeGrafter"/>
</dbReference>
<comment type="similarity">
    <text evidence="2">Belongs to the EccB family.</text>
</comment>
<feature type="region of interest" description="Disordered" evidence="10">
    <location>
        <begin position="486"/>
        <end position="508"/>
    </location>
</feature>
<dbReference type="Pfam" id="PF05108">
    <property type="entry name" value="T7SS_ESX1_EccB"/>
    <property type="match status" value="1"/>
</dbReference>
<evidence type="ECO:0000256" key="11">
    <source>
        <dbReference type="SAM" id="Phobius"/>
    </source>
</evidence>
<dbReference type="GO" id="GO:0005886">
    <property type="term" value="C:plasma membrane"/>
    <property type="evidence" value="ECO:0007669"/>
    <property type="project" value="UniProtKB-SubCell"/>
</dbReference>
<reference evidence="12" key="3">
    <citation type="journal article" name="Syst. Appl. Microbiol.">
        <title>Streptomyces alkaliterrae sp. nov., isolated from an alkaline soil, and emended descriptions of Streptomyces alkaliphilus, Streptomyces calidiresistens and Streptomyces durbertensis.</title>
        <authorList>
            <person name="Swiecimska M."/>
            <person name="Golinska P."/>
            <person name="Nouioui I."/>
            <person name="Wypij M."/>
            <person name="Rai M."/>
            <person name="Sangal V."/>
            <person name="Goodfellow M."/>
        </authorList>
    </citation>
    <scope>NUCLEOTIDE SEQUENCE</scope>
    <source>
        <strain evidence="12">OF8</strain>
    </source>
</reference>
<dbReference type="GO" id="GO:0005524">
    <property type="term" value="F:ATP binding"/>
    <property type="evidence" value="ECO:0007669"/>
    <property type="project" value="UniProtKB-KW"/>
</dbReference>
<feature type="compositionally biased region" description="Polar residues" evidence="10">
    <location>
        <begin position="498"/>
        <end position="508"/>
    </location>
</feature>
<keyword evidence="3" id="KW-1003">Cell membrane</keyword>
<evidence type="ECO:0000256" key="5">
    <source>
        <dbReference type="ARBA" id="ARBA00022741"/>
    </source>
</evidence>
<dbReference type="AlphaFoldDB" id="A0A5P0YZ38"/>
<dbReference type="GO" id="GO:0016787">
    <property type="term" value="F:hydrolase activity"/>
    <property type="evidence" value="ECO:0007669"/>
    <property type="project" value="UniProtKB-KW"/>
</dbReference>
<dbReference type="NCBIfam" id="TIGR03919">
    <property type="entry name" value="T7SS_EccB"/>
    <property type="match status" value="1"/>
</dbReference>
<evidence type="ECO:0000256" key="6">
    <source>
        <dbReference type="ARBA" id="ARBA00022801"/>
    </source>
</evidence>
<dbReference type="PANTHER" id="PTHR40765:SF2">
    <property type="entry name" value="ESX-2 SECRETION SYSTEM ATPASE ECCB2"/>
    <property type="match status" value="1"/>
</dbReference>
<evidence type="ECO:0000256" key="10">
    <source>
        <dbReference type="SAM" id="MobiDB-lite"/>
    </source>
</evidence>
<reference evidence="15" key="2">
    <citation type="submission" date="2020-05" db="EMBL/GenBank/DDBJ databases">
        <title>Classification of alakaliphilic streptomycetes isolated from an alkaline soil next to Lonar Crater, India and a proposal for the recognition of Streptomyces alkaliterrae sp. nov.</title>
        <authorList>
            <person name="Golinska P."/>
        </authorList>
    </citation>
    <scope>NUCLEOTIDE SEQUENCE [LARGE SCALE GENOMIC DNA]</scope>
    <source>
        <strain evidence="15">OF8</strain>
    </source>
</reference>
<feature type="compositionally biased region" description="Basic and acidic residues" evidence="10">
    <location>
        <begin position="450"/>
        <end position="460"/>
    </location>
</feature>
<keyword evidence="9 11" id="KW-0472">Membrane</keyword>
<evidence type="ECO:0000256" key="2">
    <source>
        <dbReference type="ARBA" id="ARBA00008149"/>
    </source>
</evidence>
<dbReference type="EMBL" id="VJYK02000358">
    <property type="protein sequence ID" value="MQS04817.1"/>
    <property type="molecule type" value="Genomic_DNA"/>
</dbReference>
<dbReference type="InterPro" id="IPR044857">
    <property type="entry name" value="T7SS_EccB_R1"/>
</dbReference>
<sequence>MASRRDELNAYTFEKKRTVASFLRPSPTGSDEGAPRPLRGFLPGLVIGALILAGFGAWGMFRPQAPKGWDKPGKNVIIASDSTTRYVVLRTDGKTQLHPVLNLASAKLLLDPDSYQIVKVAERELDSGRIPHGPTIGIPYAPDRLPGKTEAGTAKRWAVCEKPAAPGRPLQRGTFVLAAREHNAVDGQDRLRRGEVMYVRDAKTRDEYLVSANGTKYRVGTRNGSRPGTPERDLLVRILASGEPQRVSKEWLATYRDGTPVDFPRLRGDVGAPAGVNDLDNTANRVGMVLVATTGDGDQHYLVEPGRVVPVTAFTASLVLSSPATGELRQNGRPLRVGAQTIFPTDERHSPTARYDWPRHRATQVNRGGRDTLCSVLRSVHATTGRTTVSTWAGKDYPRTLVDKSTSAYVTPGAGLLFRQFQGSDPDTGGVFLMTDTGLRYAVQSNTDSSTDKAPRRKPDSGAPEVDEAQIRLGYRGVKPSPVPMTWAQFLPTGPRLDTTSARQPQGS</sequence>
<dbReference type="InterPro" id="IPR042485">
    <property type="entry name" value="T7SS_EccB_R3"/>
</dbReference>
<evidence type="ECO:0000313" key="13">
    <source>
        <dbReference type="EMBL" id="MQS04817.1"/>
    </source>
</evidence>
<keyword evidence="5" id="KW-0547">Nucleotide-binding</keyword>
<keyword evidence="4 11" id="KW-0812">Transmembrane</keyword>
<dbReference type="InterPro" id="IPR007795">
    <property type="entry name" value="T7SS_EccB"/>
</dbReference>
<feature type="region of interest" description="Disordered" evidence="10">
    <location>
        <begin position="445"/>
        <end position="469"/>
    </location>
</feature>
<reference evidence="13 14" key="1">
    <citation type="submission" date="2019-10" db="EMBL/GenBank/DDBJ databases">
        <title>Streptomyces sp. nov., a novel actinobacterium isolated from alkaline environment.</title>
        <authorList>
            <person name="Golinska P."/>
        </authorList>
    </citation>
    <scope>NUCLEOTIDE SEQUENCE [LARGE SCALE GENOMIC DNA]</scope>
    <source>
        <strain evidence="13 14">OF1</strain>
    </source>
</reference>
<dbReference type="Gene3D" id="3.30.2390.20">
    <property type="entry name" value="Type VII secretion system EccB, repeat 1 domain"/>
    <property type="match status" value="1"/>
</dbReference>
<evidence type="ECO:0000313" key="12">
    <source>
        <dbReference type="EMBL" id="MBB1262068.1"/>
    </source>
</evidence>
<keyword evidence="6" id="KW-0378">Hydrolase</keyword>